<evidence type="ECO:0000313" key="1">
    <source>
        <dbReference type="EMBL" id="MBO8476351.1"/>
    </source>
</evidence>
<sequence>MLKFISVRFLLIVIMVCFSLINAMAGGKECILSDSITLVIVYGKAMGTVIDVAKDGKVSVCIRVFPTMKFEEKWEDNIYEYNEYYPYSKNFTLSYDEITELQECLNNREGYNLYTK</sequence>
<protein>
    <submittedName>
        <fullName evidence="1">Uncharacterized protein</fullName>
    </submittedName>
</protein>
<reference evidence="1" key="1">
    <citation type="submission" date="2020-10" db="EMBL/GenBank/DDBJ databases">
        <authorList>
            <person name="Gilroy R."/>
        </authorList>
    </citation>
    <scope>NUCLEOTIDE SEQUENCE</scope>
    <source>
        <strain evidence="1">6919</strain>
    </source>
</reference>
<organism evidence="1 2">
    <name type="scientific">Candidatus Limisoma faecipullorum</name>
    <dbReference type="NCBI Taxonomy" id="2840854"/>
    <lineage>
        <taxon>Bacteria</taxon>
        <taxon>Pseudomonadati</taxon>
        <taxon>Bacteroidota</taxon>
        <taxon>Bacteroidia</taxon>
        <taxon>Bacteroidales</taxon>
        <taxon>Candidatus Limisoma</taxon>
    </lineage>
</organism>
<evidence type="ECO:0000313" key="2">
    <source>
        <dbReference type="Proteomes" id="UP000823598"/>
    </source>
</evidence>
<dbReference type="AlphaFoldDB" id="A0A9D9IR46"/>
<name>A0A9D9IR46_9BACT</name>
<comment type="caution">
    <text evidence="1">The sequence shown here is derived from an EMBL/GenBank/DDBJ whole genome shotgun (WGS) entry which is preliminary data.</text>
</comment>
<dbReference type="Proteomes" id="UP000823598">
    <property type="component" value="Unassembled WGS sequence"/>
</dbReference>
<accession>A0A9D9IR46</accession>
<reference evidence="1" key="2">
    <citation type="journal article" date="2021" name="PeerJ">
        <title>Extensive microbial diversity within the chicken gut microbiome revealed by metagenomics and culture.</title>
        <authorList>
            <person name="Gilroy R."/>
            <person name="Ravi A."/>
            <person name="Getino M."/>
            <person name="Pursley I."/>
            <person name="Horton D.L."/>
            <person name="Alikhan N.F."/>
            <person name="Baker D."/>
            <person name="Gharbi K."/>
            <person name="Hall N."/>
            <person name="Watson M."/>
            <person name="Adriaenssens E.M."/>
            <person name="Foster-Nyarko E."/>
            <person name="Jarju S."/>
            <person name="Secka A."/>
            <person name="Antonio M."/>
            <person name="Oren A."/>
            <person name="Chaudhuri R.R."/>
            <person name="La Ragione R."/>
            <person name="Hildebrand F."/>
            <person name="Pallen M.J."/>
        </authorList>
    </citation>
    <scope>NUCLEOTIDE SEQUENCE</scope>
    <source>
        <strain evidence="1">6919</strain>
    </source>
</reference>
<dbReference type="EMBL" id="JADIMC010000058">
    <property type="protein sequence ID" value="MBO8476351.1"/>
    <property type="molecule type" value="Genomic_DNA"/>
</dbReference>
<proteinExistence type="predicted"/>
<gene>
    <name evidence="1" type="ORF">IAB88_05095</name>
</gene>